<dbReference type="EMBL" id="SMYL01000005">
    <property type="protein sequence ID" value="TDK65739.1"/>
    <property type="molecule type" value="Genomic_DNA"/>
</dbReference>
<evidence type="ECO:0000256" key="1">
    <source>
        <dbReference type="ARBA" id="ARBA00022676"/>
    </source>
</evidence>
<name>A0A4R5W3E4_9BURK</name>
<protein>
    <submittedName>
        <fullName evidence="5">Glycosyltransferase family 4 protein</fullName>
    </submittedName>
</protein>
<evidence type="ECO:0000256" key="2">
    <source>
        <dbReference type="ARBA" id="ARBA00022679"/>
    </source>
</evidence>
<dbReference type="PANTHER" id="PTHR12526:SF510">
    <property type="entry name" value="D-INOSITOL 3-PHOSPHATE GLYCOSYLTRANSFERASE"/>
    <property type="match status" value="1"/>
</dbReference>
<keyword evidence="6" id="KW-1185">Reference proteome</keyword>
<accession>A0A4R5W3E4</accession>
<feature type="domain" description="Glycosyl transferase family 1" evidence="3">
    <location>
        <begin position="208"/>
        <end position="369"/>
    </location>
</feature>
<evidence type="ECO:0000313" key="5">
    <source>
        <dbReference type="EMBL" id="TDK65739.1"/>
    </source>
</evidence>
<dbReference type="PANTHER" id="PTHR12526">
    <property type="entry name" value="GLYCOSYLTRANSFERASE"/>
    <property type="match status" value="1"/>
</dbReference>
<dbReference type="Gene3D" id="3.40.50.2000">
    <property type="entry name" value="Glycogen Phosphorylase B"/>
    <property type="match status" value="2"/>
</dbReference>
<dbReference type="Pfam" id="PF13439">
    <property type="entry name" value="Glyco_transf_4"/>
    <property type="match status" value="1"/>
</dbReference>
<keyword evidence="1" id="KW-0328">Glycosyltransferase</keyword>
<dbReference type="InterPro" id="IPR001296">
    <property type="entry name" value="Glyco_trans_1"/>
</dbReference>
<organism evidence="5 6">
    <name type="scientific">Sapientia aquatica</name>
    <dbReference type="NCBI Taxonomy" id="1549640"/>
    <lineage>
        <taxon>Bacteria</taxon>
        <taxon>Pseudomonadati</taxon>
        <taxon>Pseudomonadota</taxon>
        <taxon>Betaproteobacteria</taxon>
        <taxon>Burkholderiales</taxon>
        <taxon>Oxalobacteraceae</taxon>
        <taxon>Sapientia</taxon>
    </lineage>
</organism>
<dbReference type="OrthoDB" id="267270at2"/>
<feature type="domain" description="Glycosyltransferase subfamily 4-like N-terminal" evidence="4">
    <location>
        <begin position="76"/>
        <end position="201"/>
    </location>
</feature>
<keyword evidence="2 5" id="KW-0808">Transferase</keyword>
<sequence length="393" mass="42894">MRLLTLTTLYPNAEQINHGIFVETRLRFLLTSGQVEAKVMAPVPWFPLKNKRFGRYASFARVPASDQRSDISITHPRYALIPKIGMYLTPFLMAQSLKGKIAKLIESGHDFDLIDAHYFYPDGVAAMLLGKHFNKPVVITARGTDINVIAQTGLAKKMVLWAVKNASAVITVCQALKDELVKLGASADKITPLRNGVDLSRFYPAERDQIRAELGLTDFTLLTVGSLTTHKGHDLVIQALALLPGVHLMIAGSGPEDQNLRQLAAQLGVTDRIKFLGSVAQKELFRYYNAADVMVLASSREGWANVLLESMACGTPVISSNVGGSSEVITAPDAGVLLAERSAQHIAAAVQHLQSRSPTRAATRAYAEKFSWDDTTEGQLRLFKAILHGDSTC</sequence>
<gene>
    <name evidence="5" type="ORF">E2I14_12115</name>
</gene>
<reference evidence="5 6" key="1">
    <citation type="submission" date="2019-03" db="EMBL/GenBank/DDBJ databases">
        <title>Sapientia aquatica gen. nov., sp. nov., isolated from a crater lake.</title>
        <authorList>
            <person name="Felfoldi T."/>
            <person name="Szabo A."/>
            <person name="Toth E."/>
            <person name="Schumann P."/>
            <person name="Keki Z."/>
            <person name="Marialigeti K."/>
            <person name="Mathe I."/>
        </authorList>
    </citation>
    <scope>NUCLEOTIDE SEQUENCE [LARGE SCALE GENOMIC DNA]</scope>
    <source>
        <strain evidence="5 6">SA-152</strain>
    </source>
</reference>
<evidence type="ECO:0000313" key="6">
    <source>
        <dbReference type="Proteomes" id="UP000294829"/>
    </source>
</evidence>
<evidence type="ECO:0000259" key="4">
    <source>
        <dbReference type="Pfam" id="PF13439"/>
    </source>
</evidence>
<evidence type="ECO:0000259" key="3">
    <source>
        <dbReference type="Pfam" id="PF00534"/>
    </source>
</evidence>
<proteinExistence type="predicted"/>
<dbReference type="CDD" id="cd03798">
    <property type="entry name" value="GT4_WlbH-like"/>
    <property type="match status" value="1"/>
</dbReference>
<dbReference type="SUPFAM" id="SSF53756">
    <property type="entry name" value="UDP-Glycosyltransferase/glycogen phosphorylase"/>
    <property type="match status" value="1"/>
</dbReference>
<comment type="caution">
    <text evidence="5">The sequence shown here is derived from an EMBL/GenBank/DDBJ whole genome shotgun (WGS) entry which is preliminary data.</text>
</comment>
<dbReference type="AlphaFoldDB" id="A0A4R5W3E4"/>
<dbReference type="GO" id="GO:0016757">
    <property type="term" value="F:glycosyltransferase activity"/>
    <property type="evidence" value="ECO:0007669"/>
    <property type="project" value="UniProtKB-KW"/>
</dbReference>
<dbReference type="Proteomes" id="UP000294829">
    <property type="component" value="Unassembled WGS sequence"/>
</dbReference>
<dbReference type="InterPro" id="IPR028098">
    <property type="entry name" value="Glyco_trans_4-like_N"/>
</dbReference>
<dbReference type="Pfam" id="PF00534">
    <property type="entry name" value="Glycos_transf_1"/>
    <property type="match status" value="1"/>
</dbReference>